<dbReference type="InterPro" id="IPR053781">
    <property type="entry name" value="F-box_AtFBL13-like"/>
</dbReference>
<dbReference type="InterPro" id="IPR036047">
    <property type="entry name" value="F-box-like_dom_sf"/>
</dbReference>
<evidence type="ECO:0000313" key="3">
    <source>
        <dbReference type="Proteomes" id="UP001341281"/>
    </source>
</evidence>
<dbReference type="InterPro" id="IPR001810">
    <property type="entry name" value="F-box_dom"/>
</dbReference>
<dbReference type="Pfam" id="PF00646">
    <property type="entry name" value="F-box"/>
    <property type="match status" value="1"/>
</dbReference>
<accession>A0AAQ3UUJ5</accession>
<sequence>MDRGGSQKRRHKSVANVDIISNLPDVIKDKILCCLPIKEAVRTCFLSRKWRYTWASMTELIFREDDFSLGNGNEDGETENNIGELVASCPNLEKLVLSRLFSFADISIHSTKLKVLRVDGMFKHLNLVTPHVSSAVIDLQVNTGYVPRAGCNFNLSEFIGSLLDIENISLLGHAFELMCRGYSVPSSTFWDSIDHQAGLFKNLDMVVMSNFTGSCAESSFLKLLLEDGPMLRTARIEDNNKLDKESLKQLLKMRRASKDAEVILL</sequence>
<proteinExistence type="predicted"/>
<dbReference type="PANTHER" id="PTHR31639:SF285">
    <property type="entry name" value="OS01G0730200 PROTEIN"/>
    <property type="match status" value="1"/>
</dbReference>
<dbReference type="PANTHER" id="PTHR31639">
    <property type="entry name" value="F-BOX PROTEIN-LIKE"/>
    <property type="match status" value="1"/>
</dbReference>
<reference evidence="2 3" key="1">
    <citation type="submission" date="2024-02" db="EMBL/GenBank/DDBJ databases">
        <title>High-quality chromosome-scale genome assembly of Pensacola bahiagrass (Paspalum notatum Flugge var. saurae).</title>
        <authorList>
            <person name="Vega J.M."/>
            <person name="Podio M."/>
            <person name="Orjuela J."/>
            <person name="Siena L.A."/>
            <person name="Pessino S.C."/>
            <person name="Combes M.C."/>
            <person name="Mariac C."/>
            <person name="Albertini E."/>
            <person name="Pupilli F."/>
            <person name="Ortiz J.P.A."/>
            <person name="Leblanc O."/>
        </authorList>
    </citation>
    <scope>NUCLEOTIDE SEQUENCE [LARGE SCALE GENOMIC DNA]</scope>
    <source>
        <strain evidence="2">R1</strain>
        <tissue evidence="2">Leaf</tissue>
    </source>
</reference>
<evidence type="ECO:0000313" key="2">
    <source>
        <dbReference type="EMBL" id="WVZ98551.1"/>
    </source>
</evidence>
<dbReference type="EMBL" id="CP144754">
    <property type="protein sequence ID" value="WVZ98551.1"/>
    <property type="molecule type" value="Genomic_DNA"/>
</dbReference>
<dbReference type="SUPFAM" id="SSF81383">
    <property type="entry name" value="F-box domain"/>
    <property type="match status" value="1"/>
</dbReference>
<dbReference type="Proteomes" id="UP001341281">
    <property type="component" value="Chromosome 10"/>
</dbReference>
<evidence type="ECO:0000259" key="1">
    <source>
        <dbReference type="SMART" id="SM00256"/>
    </source>
</evidence>
<dbReference type="AlphaFoldDB" id="A0AAQ3UUJ5"/>
<dbReference type="CDD" id="cd22160">
    <property type="entry name" value="F-box_AtFBL13-like"/>
    <property type="match status" value="1"/>
</dbReference>
<feature type="domain" description="F-box" evidence="1">
    <location>
        <begin position="23"/>
        <end position="63"/>
    </location>
</feature>
<dbReference type="SMART" id="SM00256">
    <property type="entry name" value="FBOX"/>
    <property type="match status" value="1"/>
</dbReference>
<name>A0AAQ3UUJ5_PASNO</name>
<organism evidence="2 3">
    <name type="scientific">Paspalum notatum var. saurae</name>
    <dbReference type="NCBI Taxonomy" id="547442"/>
    <lineage>
        <taxon>Eukaryota</taxon>
        <taxon>Viridiplantae</taxon>
        <taxon>Streptophyta</taxon>
        <taxon>Embryophyta</taxon>
        <taxon>Tracheophyta</taxon>
        <taxon>Spermatophyta</taxon>
        <taxon>Magnoliopsida</taxon>
        <taxon>Liliopsida</taxon>
        <taxon>Poales</taxon>
        <taxon>Poaceae</taxon>
        <taxon>PACMAD clade</taxon>
        <taxon>Panicoideae</taxon>
        <taxon>Andropogonodae</taxon>
        <taxon>Paspaleae</taxon>
        <taxon>Paspalinae</taxon>
        <taxon>Paspalum</taxon>
    </lineage>
</organism>
<protein>
    <recommendedName>
        <fullName evidence="1">F-box domain-containing protein</fullName>
    </recommendedName>
</protein>
<keyword evidence="3" id="KW-1185">Reference proteome</keyword>
<gene>
    <name evidence="2" type="ORF">U9M48_043980</name>
</gene>